<sequence>MPNPTEPPAENGSSVPVANRQLPTRVSNACRRCRRNKSRCDSFRPCSLCVRANVECEPAPLDEACKGRARSNSHRRRAKVRQRLQSRSSSNALPPSAPPTQQPSISRENTSAESFEEENVPESAERPGSRVPLDYGESESAMGFARKIYRLGSQTIDEHQCSAIPDGACGARTPLMRSSEQRLPISTILGGRFPKQNEIDSLLEDYFESVHWFSLVIYEPRFRKRLESIKDSYAYPAEAPFLTLLSIILCMAAWYRSKKPDQEGGEEWRLWSDELLRIVESRLVHVMDQHSIAAVQTLILLGSHHVYHGRPNLSFALLGATIKISHAMGLHRNLSRGSVDDVEERKRVWWTIYTWDRFASISYGRPLSINDEDCNVGMPAEFIESPFFKAESIEQGSLGVRYSPYQTQLTTLYLLASPALKTIFGSLSAQSAGQHFDAEYRSLVNDVTQKLLAWRRDLPSFLSLDLNRDYHPSTTEWDIRAHQLQSLSLQLTFDNVMIVLHRPFLARQIENLSTQTPGSVTDVGSPLAQTRAQHLPPHSSNSPSQSGQSPRFEANASSEYWWSAAVRTARITELPYLAELATDSHLVAFMAMNLFHAAIVLTLVALSDPLSDPAQAVKRTITRVFQLQERLGQRSALASQSSVVLKNLIFLLLRREGEAMLGPAPSKSGAMNSHMDHPLRDHTNHSPIPMEHTLRLPLKAALNTDQRTDKSAGSNLSIVQRLNESLASVQQIVPVIPPFYDDSIQPIFMSVPRNEASQQGPVPQPQQEIWFPPGGFQEPTESLEHHGNGVDYGANGLFWLWDSTWTG</sequence>
<dbReference type="GeneID" id="70227189"/>
<dbReference type="CDD" id="cd12148">
    <property type="entry name" value="fungal_TF_MHR"/>
    <property type="match status" value="1"/>
</dbReference>
<dbReference type="Gene3D" id="4.10.240.10">
    <property type="entry name" value="Zn(2)-C6 fungal-type DNA-binding domain"/>
    <property type="match status" value="1"/>
</dbReference>
<feature type="compositionally biased region" description="Low complexity" evidence="3">
    <location>
        <begin position="536"/>
        <end position="550"/>
    </location>
</feature>
<dbReference type="CDD" id="cd00067">
    <property type="entry name" value="GAL4"/>
    <property type="match status" value="1"/>
</dbReference>
<dbReference type="PROSITE" id="PS00463">
    <property type="entry name" value="ZN2_CY6_FUNGAL_1"/>
    <property type="match status" value="1"/>
</dbReference>
<dbReference type="InterPro" id="IPR036864">
    <property type="entry name" value="Zn2-C6_fun-type_DNA-bd_sf"/>
</dbReference>
<dbReference type="InterPro" id="IPR001138">
    <property type="entry name" value="Zn2Cys6_DnaBD"/>
</dbReference>
<feature type="region of interest" description="Disordered" evidence="3">
    <location>
        <begin position="1"/>
        <end position="21"/>
    </location>
</feature>
<evidence type="ECO:0000259" key="4">
    <source>
        <dbReference type="PROSITE" id="PS50048"/>
    </source>
</evidence>
<dbReference type="SUPFAM" id="SSF57701">
    <property type="entry name" value="Zn2/Cys6 DNA-binding domain"/>
    <property type="match status" value="1"/>
</dbReference>
<dbReference type="GO" id="GO:0003677">
    <property type="term" value="F:DNA binding"/>
    <property type="evidence" value="ECO:0007669"/>
    <property type="project" value="InterPro"/>
</dbReference>
<keyword evidence="6" id="KW-1185">Reference proteome</keyword>
<dbReference type="OrthoDB" id="3266505at2759"/>
<organism evidence="5 6">
    <name type="scientific">Fusarium redolens</name>
    <dbReference type="NCBI Taxonomy" id="48865"/>
    <lineage>
        <taxon>Eukaryota</taxon>
        <taxon>Fungi</taxon>
        <taxon>Dikarya</taxon>
        <taxon>Ascomycota</taxon>
        <taxon>Pezizomycotina</taxon>
        <taxon>Sordariomycetes</taxon>
        <taxon>Hypocreomycetidae</taxon>
        <taxon>Hypocreales</taxon>
        <taxon>Nectriaceae</taxon>
        <taxon>Fusarium</taxon>
        <taxon>Fusarium redolens species complex</taxon>
    </lineage>
</organism>
<dbReference type="GO" id="GO:0008270">
    <property type="term" value="F:zinc ion binding"/>
    <property type="evidence" value="ECO:0007669"/>
    <property type="project" value="InterPro"/>
</dbReference>
<keyword evidence="2" id="KW-0539">Nucleus</keyword>
<dbReference type="GO" id="GO:0006351">
    <property type="term" value="P:DNA-templated transcription"/>
    <property type="evidence" value="ECO:0007669"/>
    <property type="project" value="InterPro"/>
</dbReference>
<dbReference type="EMBL" id="JAGMUX010000011">
    <property type="protein sequence ID" value="KAH7244572.1"/>
    <property type="molecule type" value="Genomic_DNA"/>
</dbReference>
<dbReference type="InterPro" id="IPR050987">
    <property type="entry name" value="AtrR-like"/>
</dbReference>
<dbReference type="Proteomes" id="UP000720189">
    <property type="component" value="Unassembled WGS sequence"/>
</dbReference>
<dbReference type="InterPro" id="IPR007219">
    <property type="entry name" value="XnlR_reg_dom"/>
</dbReference>
<dbReference type="GO" id="GO:0000981">
    <property type="term" value="F:DNA-binding transcription factor activity, RNA polymerase II-specific"/>
    <property type="evidence" value="ECO:0007669"/>
    <property type="project" value="InterPro"/>
</dbReference>
<comment type="caution">
    <text evidence="5">The sequence shown here is derived from an EMBL/GenBank/DDBJ whole genome shotgun (WGS) entry which is preliminary data.</text>
</comment>
<feature type="compositionally biased region" description="Polar residues" evidence="3">
    <location>
        <begin position="102"/>
        <end position="113"/>
    </location>
</feature>
<feature type="compositionally biased region" description="Basic residues" evidence="3">
    <location>
        <begin position="67"/>
        <end position="84"/>
    </location>
</feature>
<proteinExistence type="predicted"/>
<dbReference type="SMART" id="SM00906">
    <property type="entry name" value="Fungal_trans"/>
    <property type="match status" value="1"/>
</dbReference>
<feature type="region of interest" description="Disordered" evidence="3">
    <location>
        <begin position="66"/>
        <end position="136"/>
    </location>
</feature>
<dbReference type="AlphaFoldDB" id="A0A9P9K0F8"/>
<dbReference type="PANTHER" id="PTHR46910">
    <property type="entry name" value="TRANSCRIPTION FACTOR PDR1"/>
    <property type="match status" value="1"/>
</dbReference>
<name>A0A9P9K0F8_FUSRE</name>
<evidence type="ECO:0000313" key="6">
    <source>
        <dbReference type="Proteomes" id="UP000720189"/>
    </source>
</evidence>
<reference evidence="5" key="1">
    <citation type="journal article" date="2021" name="Nat. Commun.">
        <title>Genetic determinants of endophytism in the Arabidopsis root mycobiome.</title>
        <authorList>
            <person name="Mesny F."/>
            <person name="Miyauchi S."/>
            <person name="Thiergart T."/>
            <person name="Pickel B."/>
            <person name="Atanasova L."/>
            <person name="Karlsson M."/>
            <person name="Huettel B."/>
            <person name="Barry K.W."/>
            <person name="Haridas S."/>
            <person name="Chen C."/>
            <person name="Bauer D."/>
            <person name="Andreopoulos W."/>
            <person name="Pangilinan J."/>
            <person name="LaButti K."/>
            <person name="Riley R."/>
            <person name="Lipzen A."/>
            <person name="Clum A."/>
            <person name="Drula E."/>
            <person name="Henrissat B."/>
            <person name="Kohler A."/>
            <person name="Grigoriev I.V."/>
            <person name="Martin F.M."/>
            <person name="Hacquard S."/>
        </authorList>
    </citation>
    <scope>NUCLEOTIDE SEQUENCE</scope>
    <source>
        <strain evidence="5">MPI-CAGE-AT-0023</strain>
    </source>
</reference>
<feature type="domain" description="Zn(2)-C6 fungal-type" evidence="4">
    <location>
        <begin position="29"/>
        <end position="56"/>
    </location>
</feature>
<feature type="region of interest" description="Disordered" evidence="3">
    <location>
        <begin position="531"/>
        <end position="551"/>
    </location>
</feature>
<dbReference type="RefSeq" id="XP_046047795.1">
    <property type="nucleotide sequence ID" value="XM_046197235.1"/>
</dbReference>
<accession>A0A9P9K0F8</accession>
<keyword evidence="1" id="KW-0479">Metal-binding</keyword>
<protein>
    <submittedName>
        <fullName evidence="5">Fungal-specific transcription factor domain-containing protein</fullName>
    </submittedName>
</protein>
<dbReference type="Pfam" id="PF04082">
    <property type="entry name" value="Fungal_trans"/>
    <property type="match status" value="1"/>
</dbReference>
<gene>
    <name evidence="5" type="ORF">BKA55DRAFT_647692</name>
</gene>
<evidence type="ECO:0000313" key="5">
    <source>
        <dbReference type="EMBL" id="KAH7244572.1"/>
    </source>
</evidence>
<evidence type="ECO:0000256" key="3">
    <source>
        <dbReference type="SAM" id="MobiDB-lite"/>
    </source>
</evidence>
<dbReference type="PANTHER" id="PTHR46910:SF8">
    <property type="entry name" value="ZN(II)2CYS6 TRANSCRIPTION FACTOR (EUROFUNG)"/>
    <property type="match status" value="1"/>
</dbReference>
<feature type="compositionally biased region" description="Polar residues" evidence="3">
    <location>
        <begin position="11"/>
        <end position="21"/>
    </location>
</feature>
<dbReference type="Pfam" id="PF00172">
    <property type="entry name" value="Zn_clus"/>
    <property type="match status" value="1"/>
</dbReference>
<dbReference type="PROSITE" id="PS50048">
    <property type="entry name" value="ZN2_CY6_FUNGAL_2"/>
    <property type="match status" value="1"/>
</dbReference>
<dbReference type="SMART" id="SM00066">
    <property type="entry name" value="GAL4"/>
    <property type="match status" value="1"/>
</dbReference>
<evidence type="ECO:0000256" key="1">
    <source>
        <dbReference type="ARBA" id="ARBA00022723"/>
    </source>
</evidence>
<evidence type="ECO:0000256" key="2">
    <source>
        <dbReference type="ARBA" id="ARBA00023242"/>
    </source>
</evidence>